<organism evidence="4">
    <name type="scientific">marine sediment metagenome</name>
    <dbReference type="NCBI Taxonomy" id="412755"/>
    <lineage>
        <taxon>unclassified sequences</taxon>
        <taxon>metagenomes</taxon>
        <taxon>ecological metagenomes</taxon>
    </lineage>
</organism>
<dbReference type="InterPro" id="IPR036388">
    <property type="entry name" value="WH-like_DNA-bd_sf"/>
</dbReference>
<feature type="domain" description="HTH deoR-type" evidence="3">
    <location>
        <begin position="33"/>
        <end position="80"/>
    </location>
</feature>
<name>X1Q5Q3_9ZZZZ</name>
<dbReference type="GO" id="GO:0003700">
    <property type="term" value="F:DNA-binding transcription factor activity"/>
    <property type="evidence" value="ECO:0007669"/>
    <property type="project" value="InterPro"/>
</dbReference>
<comment type="caution">
    <text evidence="4">The sequence shown here is derived from an EMBL/GenBank/DDBJ whole genome shotgun (WGS) entry which is preliminary data.</text>
</comment>
<dbReference type="Gene3D" id="1.10.10.10">
    <property type="entry name" value="Winged helix-like DNA-binding domain superfamily/Winged helix DNA-binding domain"/>
    <property type="match status" value="1"/>
</dbReference>
<proteinExistence type="predicted"/>
<reference evidence="4" key="1">
    <citation type="journal article" date="2014" name="Front. Microbiol.">
        <title>High frequency of phylogenetically diverse reductive dehalogenase-homologous genes in deep subseafloor sedimentary metagenomes.</title>
        <authorList>
            <person name="Kawai M."/>
            <person name="Futagami T."/>
            <person name="Toyoda A."/>
            <person name="Takaki Y."/>
            <person name="Nishi S."/>
            <person name="Hori S."/>
            <person name="Arai W."/>
            <person name="Tsubouchi T."/>
            <person name="Morono Y."/>
            <person name="Uchiyama I."/>
            <person name="Ito T."/>
            <person name="Fujiyama A."/>
            <person name="Inagaki F."/>
            <person name="Takami H."/>
        </authorList>
    </citation>
    <scope>NUCLEOTIDE SEQUENCE</scope>
    <source>
        <strain evidence="4">Expedition CK06-06</strain>
    </source>
</reference>
<evidence type="ECO:0000256" key="1">
    <source>
        <dbReference type="ARBA" id="ARBA00023015"/>
    </source>
</evidence>
<sequence length="90" mass="10151">CREWVDTTVTVLHPAEVGVQKEGRISFEGLSERQKKAIEYIKKKGSVSNKEYRNIFKISAATAKRELQNLVKKKICKTRGAGPSLKYIIG</sequence>
<evidence type="ECO:0000259" key="3">
    <source>
        <dbReference type="Pfam" id="PF08220"/>
    </source>
</evidence>
<evidence type="ECO:0000313" key="4">
    <source>
        <dbReference type="EMBL" id="GAI38584.1"/>
    </source>
</evidence>
<evidence type="ECO:0000256" key="2">
    <source>
        <dbReference type="ARBA" id="ARBA00023163"/>
    </source>
</evidence>
<dbReference type="Pfam" id="PF08220">
    <property type="entry name" value="HTH_DeoR"/>
    <property type="match status" value="1"/>
</dbReference>
<keyword evidence="1" id="KW-0805">Transcription regulation</keyword>
<dbReference type="InterPro" id="IPR001034">
    <property type="entry name" value="DeoR_HTH"/>
</dbReference>
<feature type="non-terminal residue" evidence="4">
    <location>
        <position position="1"/>
    </location>
</feature>
<protein>
    <recommendedName>
        <fullName evidence="3">HTH deoR-type domain-containing protein</fullName>
    </recommendedName>
</protein>
<gene>
    <name evidence="4" type="ORF">S06H3_40573</name>
</gene>
<dbReference type="SUPFAM" id="SSF46785">
    <property type="entry name" value="Winged helix' DNA-binding domain"/>
    <property type="match status" value="1"/>
</dbReference>
<accession>X1Q5Q3</accession>
<keyword evidence="2" id="KW-0804">Transcription</keyword>
<dbReference type="AlphaFoldDB" id="X1Q5Q3"/>
<dbReference type="InterPro" id="IPR036390">
    <property type="entry name" value="WH_DNA-bd_sf"/>
</dbReference>
<dbReference type="EMBL" id="BARV01024916">
    <property type="protein sequence ID" value="GAI38584.1"/>
    <property type="molecule type" value="Genomic_DNA"/>
</dbReference>